<gene>
    <name evidence="3" type="ORF">FKG94_01935</name>
</gene>
<dbReference type="Proteomes" id="UP000319732">
    <property type="component" value="Unassembled WGS sequence"/>
</dbReference>
<dbReference type="GO" id="GO:0005737">
    <property type="term" value="C:cytoplasm"/>
    <property type="evidence" value="ECO:0007669"/>
    <property type="project" value="InterPro"/>
</dbReference>
<proteinExistence type="predicted"/>
<reference evidence="3 4" key="1">
    <citation type="submission" date="2019-06" db="EMBL/GenBank/DDBJ databases">
        <title>Whole genome sequence for Cellvibrionaceae sp. R142.</title>
        <authorList>
            <person name="Wang G."/>
        </authorList>
    </citation>
    <scope>NUCLEOTIDE SEQUENCE [LARGE SCALE GENOMIC DNA]</scope>
    <source>
        <strain evidence="3 4">R142</strain>
    </source>
</reference>
<evidence type="ECO:0000313" key="4">
    <source>
        <dbReference type="Proteomes" id="UP000319732"/>
    </source>
</evidence>
<protein>
    <recommendedName>
        <fullName evidence="1">Proline iminopeptidase</fullName>
    </recommendedName>
</protein>
<dbReference type="EMBL" id="VHSG01000003">
    <property type="protein sequence ID" value="TQV85759.1"/>
    <property type="molecule type" value="Genomic_DNA"/>
</dbReference>
<comment type="caution">
    <text evidence="3">The sequence shown here is derived from an EMBL/GenBank/DDBJ whole genome shotgun (WGS) entry which is preliminary data.</text>
</comment>
<evidence type="ECO:0000256" key="1">
    <source>
        <dbReference type="ARBA" id="ARBA00021843"/>
    </source>
</evidence>
<name>A0A545U8G9_9GAMM</name>
<dbReference type="Pfam" id="PF00561">
    <property type="entry name" value="Abhydrolase_1"/>
    <property type="match status" value="1"/>
</dbReference>
<keyword evidence="3" id="KW-0378">Hydrolase</keyword>
<dbReference type="InterPro" id="IPR000073">
    <property type="entry name" value="AB_hydrolase_1"/>
</dbReference>
<dbReference type="PANTHER" id="PTHR43722:SF1">
    <property type="entry name" value="PROLINE IMINOPEPTIDASE"/>
    <property type="match status" value="1"/>
</dbReference>
<evidence type="ECO:0000313" key="3">
    <source>
        <dbReference type="EMBL" id="TQV85759.1"/>
    </source>
</evidence>
<dbReference type="OrthoDB" id="4510475at2"/>
<dbReference type="PROSITE" id="PS51257">
    <property type="entry name" value="PROKAR_LIPOPROTEIN"/>
    <property type="match status" value="1"/>
</dbReference>
<dbReference type="Gene3D" id="3.40.50.1820">
    <property type="entry name" value="alpha/beta hydrolase"/>
    <property type="match status" value="1"/>
</dbReference>
<dbReference type="InterPro" id="IPR029058">
    <property type="entry name" value="AB_hydrolase_fold"/>
</dbReference>
<organism evidence="3 4">
    <name type="scientific">Exilibacterium tricleocarpae</name>
    <dbReference type="NCBI Taxonomy" id="2591008"/>
    <lineage>
        <taxon>Bacteria</taxon>
        <taxon>Pseudomonadati</taxon>
        <taxon>Pseudomonadota</taxon>
        <taxon>Gammaproteobacteria</taxon>
        <taxon>Cellvibrionales</taxon>
        <taxon>Cellvibrionaceae</taxon>
        <taxon>Exilibacterium</taxon>
    </lineage>
</organism>
<dbReference type="InterPro" id="IPR005944">
    <property type="entry name" value="Pro_iminopeptidase"/>
</dbReference>
<keyword evidence="4" id="KW-1185">Reference proteome</keyword>
<accession>A0A545U8G9</accession>
<dbReference type="AlphaFoldDB" id="A0A545U8G9"/>
<feature type="domain" description="AB hydrolase-1" evidence="2">
    <location>
        <begin position="81"/>
        <end position="452"/>
    </location>
</feature>
<sequence>MKVMLTLPAALLMLACTTVEPRGPKLLAGETEYIFTAASGESVAALRGAIAVPERRDNPHSRMIPLTYVRFPATGKRPGAPIVYLSGGPGGSGIATARRNRFPLFMAMREFGDVIALDQRGTGASNVLPACRSSRVIPVDRPLSDRRYIGLHRDALRECLVFWEDHDIDLKGYNTLESVSDLDALRRHLGARKLTLWGISYGSHLALAALKQMDTSLERVILASAEGLHQTIKLPARTDAYFERLQQAVDTQPEARLAYPDIKALIRRVHARLELSPAELEITYPDGSVAEYLLQRRDMQRTASALIADPQRAARLLSLYAAVDRGDLQPIARLLSRWHRPGEPVAYQPMSEAMDIASGIGAERRARVYQQAESALLGTYLNATLHLLDAAPLLDLGDSFRKQPESGVPVLLFSGTLDGRTYLESQREAVVGLTNLTAVTVVNAGHNLFMSSPAVKEAMADFMRGRPVATRQITVPLPELLVP</sequence>
<dbReference type="GO" id="GO:0004177">
    <property type="term" value="F:aminopeptidase activity"/>
    <property type="evidence" value="ECO:0007669"/>
    <property type="project" value="UniProtKB-EC"/>
</dbReference>
<dbReference type="SUPFAM" id="SSF53474">
    <property type="entry name" value="alpha/beta-Hydrolases"/>
    <property type="match status" value="1"/>
</dbReference>
<evidence type="ECO:0000259" key="2">
    <source>
        <dbReference type="Pfam" id="PF00561"/>
    </source>
</evidence>
<dbReference type="PANTHER" id="PTHR43722">
    <property type="entry name" value="PROLINE IMINOPEPTIDASE"/>
    <property type="match status" value="1"/>
</dbReference>
<dbReference type="GO" id="GO:0006508">
    <property type="term" value="P:proteolysis"/>
    <property type="evidence" value="ECO:0007669"/>
    <property type="project" value="InterPro"/>
</dbReference>